<protein>
    <recommendedName>
        <fullName evidence="4">CopG domain protein DNA-binding domain protein</fullName>
    </recommendedName>
</protein>
<reference evidence="2 3" key="1">
    <citation type="journal article" date="2011" name="Stand. Genomic Sci.">
        <title>Complete genome sequence of the hyperthermophilic chemolithoautotroph Pyrolobus fumarii type strain (1A).</title>
        <authorList>
            <person name="Anderson I."/>
            <person name="Goker M."/>
            <person name="Nolan M."/>
            <person name="Lucas S."/>
            <person name="Hammon N."/>
            <person name="Deshpande S."/>
            <person name="Cheng J.F."/>
            <person name="Tapia R."/>
            <person name="Han C."/>
            <person name="Goodwin L."/>
            <person name="Pitluck S."/>
            <person name="Huntemann M."/>
            <person name="Liolios K."/>
            <person name="Ivanova N."/>
            <person name="Pagani I."/>
            <person name="Mavromatis K."/>
            <person name="Ovchinikova G."/>
            <person name="Pati A."/>
            <person name="Chen A."/>
            <person name="Palaniappan K."/>
            <person name="Land M."/>
            <person name="Hauser L."/>
            <person name="Brambilla E.M."/>
            <person name="Huber H."/>
            <person name="Yasawong M."/>
            <person name="Rohde M."/>
            <person name="Spring S."/>
            <person name="Abt B."/>
            <person name="Sikorski J."/>
            <person name="Wirth R."/>
            <person name="Detter J.C."/>
            <person name="Woyke T."/>
            <person name="Bristow J."/>
            <person name="Eisen J.A."/>
            <person name="Markowitz V."/>
            <person name="Hugenholtz P."/>
            <person name="Kyrpides N.C."/>
            <person name="Klenk H.P."/>
            <person name="Lapidus A."/>
        </authorList>
    </citation>
    <scope>NUCLEOTIDE SEQUENCE [LARGE SCALE GENOMIC DNA]</scope>
    <source>
        <strain evidence="3">DSM 11204 / 1A</strain>
    </source>
</reference>
<name>G0EFY0_PYRF1</name>
<evidence type="ECO:0000313" key="3">
    <source>
        <dbReference type="Proteomes" id="UP000001037"/>
    </source>
</evidence>
<proteinExistence type="predicted"/>
<evidence type="ECO:0000256" key="1">
    <source>
        <dbReference type="SAM" id="Coils"/>
    </source>
</evidence>
<dbReference type="KEGG" id="pfm:Pyrfu_1221"/>
<accession>G0EFY0</accession>
<organism evidence="2 3">
    <name type="scientific">Pyrolobus fumarii (strain DSM 11204 / 1A)</name>
    <dbReference type="NCBI Taxonomy" id="694429"/>
    <lineage>
        <taxon>Archaea</taxon>
        <taxon>Thermoproteota</taxon>
        <taxon>Thermoprotei</taxon>
        <taxon>Desulfurococcales</taxon>
        <taxon>Pyrodictiaceae</taxon>
        <taxon>Pyrolobus</taxon>
    </lineage>
</organism>
<sequence length="146" mass="16972">MPTIHVYLPDHIHSELKRLAAKRGMRVSELVRLFILEGLEAMKAEEGVEAEPARRVAEGEDGERVEARVARRQGRVDEAVLEKLMEIQVMLEKMRQSFEDRLVDLESQLFEMQEEVRKLKAKVHRLEDAYEDIVNPVHVEHVAAHR</sequence>
<dbReference type="AlphaFoldDB" id="G0EFY0"/>
<dbReference type="eggNOG" id="arCOG04165">
    <property type="taxonomic scope" value="Archaea"/>
</dbReference>
<keyword evidence="3" id="KW-1185">Reference proteome</keyword>
<gene>
    <name evidence="2" type="ordered locus">Pyrfu_1221</name>
</gene>
<dbReference type="Proteomes" id="UP000001037">
    <property type="component" value="Chromosome"/>
</dbReference>
<evidence type="ECO:0008006" key="4">
    <source>
        <dbReference type="Google" id="ProtNLM"/>
    </source>
</evidence>
<evidence type="ECO:0000313" key="2">
    <source>
        <dbReference type="EMBL" id="AEM39081.1"/>
    </source>
</evidence>
<keyword evidence="1" id="KW-0175">Coiled coil</keyword>
<dbReference type="EMBL" id="CP002838">
    <property type="protein sequence ID" value="AEM39081.1"/>
    <property type="molecule type" value="Genomic_DNA"/>
</dbReference>
<dbReference type="InParanoid" id="G0EFY0"/>
<feature type="coiled-coil region" evidence="1">
    <location>
        <begin position="95"/>
        <end position="129"/>
    </location>
</feature>
<dbReference type="HOGENOM" id="CLU_1773273_0_0_2"/>